<dbReference type="EMBL" id="BAABKG010000001">
    <property type="protein sequence ID" value="GAA5143929.1"/>
    <property type="molecule type" value="Genomic_DNA"/>
</dbReference>
<name>A0ABP9PDA1_9ACTN</name>
<dbReference type="CDD" id="cd00829">
    <property type="entry name" value="SCP-x_thiolase"/>
    <property type="match status" value="1"/>
</dbReference>
<dbReference type="RefSeq" id="WP_345455241.1">
    <property type="nucleotide sequence ID" value="NZ_BAABKG010000001.1"/>
</dbReference>
<comment type="caution">
    <text evidence="3">The sequence shown here is derived from an EMBL/GenBank/DDBJ whole genome shotgun (WGS) entry which is preliminary data.</text>
</comment>
<dbReference type="Pfam" id="PF00108">
    <property type="entry name" value="Thiolase_N"/>
    <property type="match status" value="1"/>
</dbReference>
<dbReference type="PIRSF" id="PIRSF000429">
    <property type="entry name" value="Ac-CoA_Ac_transf"/>
    <property type="match status" value="1"/>
</dbReference>
<dbReference type="Gene3D" id="3.40.47.10">
    <property type="match status" value="1"/>
</dbReference>
<dbReference type="PANTHER" id="PTHR42870:SF1">
    <property type="entry name" value="NON-SPECIFIC LIPID-TRANSFER PROTEIN-LIKE 2"/>
    <property type="match status" value="1"/>
</dbReference>
<feature type="domain" description="Thiolase N-terminal" evidence="1">
    <location>
        <begin position="27"/>
        <end position="218"/>
    </location>
</feature>
<dbReference type="InterPro" id="IPR002155">
    <property type="entry name" value="Thiolase"/>
</dbReference>
<accession>A0ABP9PDA1</accession>
<proteinExistence type="predicted"/>
<dbReference type="SUPFAM" id="SSF53901">
    <property type="entry name" value="Thiolase-like"/>
    <property type="match status" value="1"/>
</dbReference>
<dbReference type="Pfam" id="PF22691">
    <property type="entry name" value="Thiolase_C_1"/>
    <property type="match status" value="1"/>
</dbReference>
<organism evidence="3 4">
    <name type="scientific">Nocardioides marinquilinus</name>
    <dbReference type="NCBI Taxonomy" id="1210400"/>
    <lineage>
        <taxon>Bacteria</taxon>
        <taxon>Bacillati</taxon>
        <taxon>Actinomycetota</taxon>
        <taxon>Actinomycetes</taxon>
        <taxon>Propionibacteriales</taxon>
        <taxon>Nocardioidaceae</taxon>
        <taxon>Nocardioides</taxon>
    </lineage>
</organism>
<feature type="domain" description="Thiolase C-terminal" evidence="2">
    <location>
        <begin position="233"/>
        <end position="375"/>
    </location>
</feature>
<gene>
    <name evidence="3" type="ORF">GCM10023340_10500</name>
</gene>
<dbReference type="InterPro" id="IPR020616">
    <property type="entry name" value="Thiolase_N"/>
</dbReference>
<dbReference type="InterPro" id="IPR055140">
    <property type="entry name" value="Thiolase_C_2"/>
</dbReference>
<dbReference type="Proteomes" id="UP001500221">
    <property type="component" value="Unassembled WGS sequence"/>
</dbReference>
<evidence type="ECO:0000313" key="3">
    <source>
        <dbReference type="EMBL" id="GAA5143929.1"/>
    </source>
</evidence>
<protein>
    <submittedName>
        <fullName evidence="3">Thiolase family protein</fullName>
    </submittedName>
</protein>
<evidence type="ECO:0000259" key="2">
    <source>
        <dbReference type="Pfam" id="PF22691"/>
    </source>
</evidence>
<sequence length="378" mass="38885">MTASLTGVGVTGFGRQPGPDSVDWQLMAAELALADAGVDPEAVDALITGYSTVSGHLMPADLLAERFGIRPATAFGMSVGGATGLAMLAQAQRLVMAGAARHVLVVAGENRASGQARETSTRVLAQVGQAAYEVPLGGTVPAYYALLASRYLWTYGLEPSALAPLPVQMRAHAARKLGAQYRKPITVEDVVASRPVADPLRLLDCCPVSDGGAAFLVSAAPTSERSLEIAGTGQAHRHQHLTALEMGDTGAALAAQRALAEADVAWEAVDVFGIYDSFSITVAMLLEELGLAAPGRAGAYAAAGAFDVDGRYPTNTHGGLLSYGHCGVGGGMAHLVEVAIQLRQERGVSQVGGCEVGYVHADGGVLSAHVGVVLRRGH</sequence>
<evidence type="ECO:0000259" key="1">
    <source>
        <dbReference type="Pfam" id="PF00108"/>
    </source>
</evidence>
<reference evidence="4" key="1">
    <citation type="journal article" date="2019" name="Int. J. Syst. Evol. Microbiol.">
        <title>The Global Catalogue of Microorganisms (GCM) 10K type strain sequencing project: providing services to taxonomists for standard genome sequencing and annotation.</title>
        <authorList>
            <consortium name="The Broad Institute Genomics Platform"/>
            <consortium name="The Broad Institute Genome Sequencing Center for Infectious Disease"/>
            <person name="Wu L."/>
            <person name="Ma J."/>
        </authorList>
    </citation>
    <scope>NUCLEOTIDE SEQUENCE [LARGE SCALE GENOMIC DNA]</scope>
    <source>
        <strain evidence="4">JCM 18459</strain>
    </source>
</reference>
<evidence type="ECO:0000313" key="4">
    <source>
        <dbReference type="Proteomes" id="UP001500221"/>
    </source>
</evidence>
<keyword evidence="4" id="KW-1185">Reference proteome</keyword>
<dbReference type="InterPro" id="IPR016039">
    <property type="entry name" value="Thiolase-like"/>
</dbReference>
<dbReference type="PANTHER" id="PTHR42870">
    <property type="entry name" value="ACETYL-COA C-ACETYLTRANSFERASE"/>
    <property type="match status" value="1"/>
</dbReference>